<dbReference type="PANTHER" id="PTHR40043">
    <property type="entry name" value="UPF0719 INNER MEMBRANE PROTEIN YJFL"/>
    <property type="match status" value="1"/>
</dbReference>
<keyword evidence="3" id="KW-1003">Cell membrane</keyword>
<evidence type="ECO:0000256" key="2">
    <source>
        <dbReference type="ARBA" id="ARBA00005779"/>
    </source>
</evidence>
<feature type="transmembrane region" description="Helical" evidence="7">
    <location>
        <begin position="110"/>
        <end position="129"/>
    </location>
</feature>
<evidence type="ECO:0000256" key="3">
    <source>
        <dbReference type="ARBA" id="ARBA00022475"/>
    </source>
</evidence>
<dbReference type="InterPro" id="IPR007140">
    <property type="entry name" value="DUF350"/>
</dbReference>
<reference evidence="8 9" key="1">
    <citation type="submission" date="2018-07" db="EMBL/GenBank/DDBJ databases">
        <authorList>
            <person name="Peeters C."/>
        </authorList>
    </citation>
    <scope>NUCLEOTIDE SEQUENCE [LARGE SCALE GENOMIC DNA]</scope>
    <source>
        <strain evidence="8 9">LMG 30378</strain>
    </source>
</reference>
<proteinExistence type="inferred from homology"/>
<feature type="transmembrane region" description="Helical" evidence="7">
    <location>
        <begin position="74"/>
        <end position="98"/>
    </location>
</feature>
<evidence type="ECO:0000256" key="7">
    <source>
        <dbReference type="SAM" id="Phobius"/>
    </source>
</evidence>
<organism evidence="8 9">
    <name type="scientific">Achromobacter veterisilvae</name>
    <dbReference type="NCBI Taxonomy" id="2069367"/>
    <lineage>
        <taxon>Bacteria</taxon>
        <taxon>Pseudomonadati</taxon>
        <taxon>Pseudomonadota</taxon>
        <taxon>Betaproteobacteria</taxon>
        <taxon>Burkholderiales</taxon>
        <taxon>Alcaligenaceae</taxon>
        <taxon>Achromobacter</taxon>
    </lineage>
</organism>
<accession>A0A446CA65</accession>
<evidence type="ECO:0000313" key="9">
    <source>
        <dbReference type="Proteomes" id="UP000289465"/>
    </source>
</evidence>
<dbReference type="EMBL" id="UFQC01000005">
    <property type="protein sequence ID" value="SSW64807.1"/>
    <property type="molecule type" value="Genomic_DNA"/>
</dbReference>
<dbReference type="Pfam" id="PF03994">
    <property type="entry name" value="DUF350"/>
    <property type="match status" value="1"/>
</dbReference>
<evidence type="ECO:0000256" key="5">
    <source>
        <dbReference type="ARBA" id="ARBA00022989"/>
    </source>
</evidence>
<evidence type="ECO:0000256" key="1">
    <source>
        <dbReference type="ARBA" id="ARBA00004651"/>
    </source>
</evidence>
<evidence type="ECO:0000313" key="8">
    <source>
        <dbReference type="EMBL" id="SSW64807.1"/>
    </source>
</evidence>
<dbReference type="GO" id="GO:0005886">
    <property type="term" value="C:plasma membrane"/>
    <property type="evidence" value="ECO:0007669"/>
    <property type="project" value="UniProtKB-SubCell"/>
</dbReference>
<gene>
    <name evidence="8" type="ORF">AVE30378_01242</name>
</gene>
<name>A0A446CA65_9BURK</name>
<evidence type="ECO:0008006" key="10">
    <source>
        <dbReference type="Google" id="ProtNLM"/>
    </source>
</evidence>
<evidence type="ECO:0000256" key="6">
    <source>
        <dbReference type="ARBA" id="ARBA00023136"/>
    </source>
</evidence>
<dbReference type="Proteomes" id="UP000289465">
    <property type="component" value="Unassembled WGS sequence"/>
</dbReference>
<keyword evidence="6 7" id="KW-0472">Membrane</keyword>
<protein>
    <recommendedName>
        <fullName evidence="10">Inner membrane protein YjfL</fullName>
    </recommendedName>
</protein>
<dbReference type="AlphaFoldDB" id="A0A446CA65"/>
<comment type="similarity">
    <text evidence="2">Belongs to the UPF0719 family.</text>
</comment>
<feature type="transmembrane region" description="Helical" evidence="7">
    <location>
        <begin position="44"/>
        <end position="68"/>
    </location>
</feature>
<evidence type="ECO:0000256" key="4">
    <source>
        <dbReference type="ARBA" id="ARBA00022692"/>
    </source>
</evidence>
<keyword evidence="5 7" id="KW-1133">Transmembrane helix</keyword>
<keyword evidence="4 7" id="KW-0812">Transmembrane</keyword>
<feature type="transmembrane region" description="Helical" evidence="7">
    <location>
        <begin position="12"/>
        <end position="32"/>
    </location>
</feature>
<dbReference type="PANTHER" id="PTHR40043:SF1">
    <property type="entry name" value="UPF0719 INNER MEMBRANE PROTEIN YJFL"/>
    <property type="match status" value="1"/>
</dbReference>
<sequence length="132" mass="13833">MGEAMHPAVTYLIYMASALAMLGVFTLVYTAVTRYKEFELIREGNIAAVLSYGGALVGFSFTLCSSIAVHASFVMFLVWGAAAMLVQIVVYVAVAQAIRGMDDAIEENNIAMGGLIGSISIAAGIVNAACLT</sequence>
<comment type="subcellular location">
    <subcellularLocation>
        <location evidence="1">Cell membrane</location>
        <topology evidence="1">Multi-pass membrane protein</topology>
    </subcellularLocation>
</comment>